<dbReference type="EMBL" id="AHNU02000028">
    <property type="protein sequence ID" value="EMN91559.1"/>
    <property type="molecule type" value="Genomic_DNA"/>
</dbReference>
<name>M6Q8D4_9LEPT</name>
<sequence length="38" mass="4383">MFRLIRRGKAGLILYTLSRIRPFLNWSHSASVCDFGIS</sequence>
<gene>
    <name evidence="1" type="ORF">LEP1GSC108_4075</name>
</gene>
<dbReference type="Proteomes" id="UP000012118">
    <property type="component" value="Unassembled WGS sequence"/>
</dbReference>
<evidence type="ECO:0000313" key="1">
    <source>
        <dbReference type="EMBL" id="EMN91559.1"/>
    </source>
</evidence>
<accession>M6Q8D4</accession>
<proteinExistence type="predicted"/>
<evidence type="ECO:0000313" key="2">
    <source>
        <dbReference type="Proteomes" id="UP000012118"/>
    </source>
</evidence>
<comment type="caution">
    <text evidence="1">The sequence shown here is derived from an EMBL/GenBank/DDBJ whole genome shotgun (WGS) entry which is preliminary data.</text>
</comment>
<organism evidence="1 2">
    <name type="scientific">Leptospira weilii str. UI 13098</name>
    <dbReference type="NCBI Taxonomy" id="1088542"/>
    <lineage>
        <taxon>Bacteria</taxon>
        <taxon>Pseudomonadati</taxon>
        <taxon>Spirochaetota</taxon>
        <taxon>Spirochaetia</taxon>
        <taxon>Leptospirales</taxon>
        <taxon>Leptospiraceae</taxon>
        <taxon>Leptospira</taxon>
    </lineage>
</organism>
<protein>
    <submittedName>
        <fullName evidence="1">Uncharacterized protein</fullName>
    </submittedName>
</protein>
<reference evidence="1 2" key="1">
    <citation type="submission" date="2013-01" db="EMBL/GenBank/DDBJ databases">
        <authorList>
            <person name="Harkins D.M."/>
            <person name="Durkin A.S."/>
            <person name="Brinkac L.M."/>
            <person name="Haft D.H."/>
            <person name="Selengut J.D."/>
            <person name="Sanka R."/>
            <person name="DePew J."/>
            <person name="Purushe J."/>
            <person name="Chanthongthip A."/>
            <person name="Lattana O."/>
            <person name="Phetsouvanh R."/>
            <person name="Newton P.N."/>
            <person name="Vinetz J.M."/>
            <person name="Sutton G.G."/>
            <person name="Nierman W.C."/>
            <person name="Fouts D.E."/>
        </authorList>
    </citation>
    <scope>NUCLEOTIDE SEQUENCE [LARGE SCALE GENOMIC DNA]</scope>
    <source>
        <strain evidence="1 2">UI 13098</strain>
    </source>
</reference>
<dbReference type="AlphaFoldDB" id="M6Q8D4"/>
<keyword evidence="2" id="KW-1185">Reference proteome</keyword>